<dbReference type="SMART" id="SM00300">
    <property type="entry name" value="ChSh"/>
    <property type="match status" value="1"/>
</dbReference>
<evidence type="ECO:0000256" key="2">
    <source>
        <dbReference type="ARBA" id="ARBA00023242"/>
    </source>
</evidence>
<reference evidence="5" key="1">
    <citation type="submission" date="2021-05" db="EMBL/GenBank/DDBJ databases">
        <authorList>
            <person name="Alioto T."/>
            <person name="Alioto T."/>
            <person name="Gomez Garrido J."/>
        </authorList>
    </citation>
    <scope>NUCLEOTIDE SEQUENCE</scope>
</reference>
<dbReference type="PANTHER" id="PTHR22812">
    <property type="entry name" value="CHROMOBOX PROTEIN"/>
    <property type="match status" value="1"/>
</dbReference>
<feature type="domain" description="Chromo" evidence="4">
    <location>
        <begin position="9"/>
        <end position="68"/>
    </location>
</feature>
<dbReference type="InterPro" id="IPR000953">
    <property type="entry name" value="Chromo/chromo_shadow_dom"/>
</dbReference>
<dbReference type="Pfam" id="PF01393">
    <property type="entry name" value="Chromo_shadow"/>
    <property type="match status" value="1"/>
</dbReference>
<dbReference type="InterPro" id="IPR008251">
    <property type="entry name" value="Chromo_shadow_dom"/>
</dbReference>
<dbReference type="GO" id="GO:0005634">
    <property type="term" value="C:nucleus"/>
    <property type="evidence" value="ECO:0007669"/>
    <property type="project" value="UniProtKB-SubCell"/>
</dbReference>
<dbReference type="EMBL" id="HBUF01118593">
    <property type="protein sequence ID" value="CAG6641652.1"/>
    <property type="molecule type" value="Transcribed_RNA"/>
</dbReference>
<name>A0A8D8R2A9_9HEMI</name>
<proteinExistence type="predicted"/>
<dbReference type="Pfam" id="PF00385">
    <property type="entry name" value="Chromo"/>
    <property type="match status" value="1"/>
</dbReference>
<organism evidence="5">
    <name type="scientific">Cacopsylla melanoneura</name>
    <dbReference type="NCBI Taxonomy" id="428564"/>
    <lineage>
        <taxon>Eukaryota</taxon>
        <taxon>Metazoa</taxon>
        <taxon>Ecdysozoa</taxon>
        <taxon>Arthropoda</taxon>
        <taxon>Hexapoda</taxon>
        <taxon>Insecta</taxon>
        <taxon>Pterygota</taxon>
        <taxon>Neoptera</taxon>
        <taxon>Paraneoptera</taxon>
        <taxon>Hemiptera</taxon>
        <taxon>Sternorrhyncha</taxon>
        <taxon>Psylloidea</taxon>
        <taxon>Psyllidae</taxon>
        <taxon>Psyllinae</taxon>
        <taxon>Cacopsylla</taxon>
    </lineage>
</organism>
<protein>
    <submittedName>
        <fullName evidence="5">Heterochromatin protein 1</fullName>
    </submittedName>
</protein>
<dbReference type="InterPro" id="IPR051219">
    <property type="entry name" value="Heterochromatin_chromo-domain"/>
</dbReference>
<evidence type="ECO:0000256" key="1">
    <source>
        <dbReference type="ARBA" id="ARBA00004123"/>
    </source>
</evidence>
<dbReference type="CDD" id="cd00034">
    <property type="entry name" value="CSD"/>
    <property type="match status" value="1"/>
</dbReference>
<dbReference type="InterPro" id="IPR023780">
    <property type="entry name" value="Chromo_domain"/>
</dbReference>
<feature type="region of interest" description="Disordered" evidence="3">
    <location>
        <begin position="143"/>
        <end position="253"/>
    </location>
</feature>
<evidence type="ECO:0000256" key="3">
    <source>
        <dbReference type="SAM" id="MobiDB-lite"/>
    </source>
</evidence>
<dbReference type="InterPro" id="IPR016197">
    <property type="entry name" value="Chromo-like_dom_sf"/>
</dbReference>
<dbReference type="GO" id="GO:0005694">
    <property type="term" value="C:chromosome"/>
    <property type="evidence" value="ECO:0007669"/>
    <property type="project" value="UniProtKB-ARBA"/>
</dbReference>
<evidence type="ECO:0000313" key="5">
    <source>
        <dbReference type="EMBL" id="CAG6641651.1"/>
    </source>
</evidence>
<dbReference type="SMART" id="SM00298">
    <property type="entry name" value="CHROMO"/>
    <property type="match status" value="2"/>
</dbReference>
<dbReference type="AlphaFoldDB" id="A0A8D8R2A9"/>
<evidence type="ECO:0000259" key="4">
    <source>
        <dbReference type="PROSITE" id="PS50013"/>
    </source>
</evidence>
<dbReference type="EMBL" id="HBUF01118594">
    <property type="protein sequence ID" value="CAG6641654.1"/>
    <property type="molecule type" value="Transcribed_RNA"/>
</dbReference>
<dbReference type="PROSITE" id="PS50013">
    <property type="entry name" value="CHROMO_2"/>
    <property type="match status" value="2"/>
</dbReference>
<comment type="subcellular location">
    <subcellularLocation>
        <location evidence="1">Nucleus</location>
    </subcellularLocation>
</comment>
<dbReference type="SUPFAM" id="SSF54160">
    <property type="entry name" value="Chromo domain-like"/>
    <property type="match status" value="2"/>
</dbReference>
<sequence length="314" mass="33520">MAEEGEEVYVIEKIVDKRVTKEGKVKYFLKWKDYPETDNTWEWAGDLDCDDLVLAFEENWRKNEEAKAAAAATAAGDGVAAAAVDATAAGDDAAAAAGDADAAAEELSLQVEEELKEGTAAAEAEVEAVAADTVEDVVTGGQDMAVEDEDPSTLLDSSTVIEDPPKSPPVSLLPEDDQQEDPFSTPGSGTDPLGGEGDTPSGVSPASPLGGNTATATESPVIDSETPSSITMNGKEARKRKASSDTTDSTASGFDRGYTVETIIGITPRKTSRYAFLIKWKESNEPTLEDREVCNEKCPQKIIKFYEKRLVWLK</sequence>
<dbReference type="EMBL" id="HBUF01118592">
    <property type="protein sequence ID" value="CAG6641651.1"/>
    <property type="molecule type" value="Transcribed_RNA"/>
</dbReference>
<feature type="domain" description="Chromo" evidence="4">
    <location>
        <begin position="258"/>
        <end position="314"/>
    </location>
</feature>
<dbReference type="Gene3D" id="2.40.50.40">
    <property type="match status" value="2"/>
</dbReference>
<accession>A0A8D8R2A9</accession>
<keyword evidence="2" id="KW-0539">Nucleus</keyword>